<feature type="transmembrane region" description="Helical" evidence="1">
    <location>
        <begin position="76"/>
        <end position="101"/>
    </location>
</feature>
<dbReference type="Gene3D" id="2.60.120.200">
    <property type="match status" value="1"/>
</dbReference>
<reference evidence="3" key="1">
    <citation type="journal article" date="2016" name="G3 (Bethesda)">
        <title>First Draft Assembly and Annotation of the Genome of a California Endemic Oak Quercus lobata Nee (Fagaceae).</title>
        <authorList>
            <person name="Sork V.L."/>
            <person name="Fitz-Gibbon S.T."/>
            <person name="Puiu D."/>
            <person name="Crepeau M."/>
            <person name="Gugger P.F."/>
            <person name="Sherman R."/>
            <person name="Stevens K."/>
            <person name="Langley C.H."/>
            <person name="Pellegrini M."/>
            <person name="Salzberg S.L."/>
        </authorList>
    </citation>
    <scope>NUCLEOTIDE SEQUENCE [LARGE SCALE GENOMIC DNA]</scope>
    <source>
        <strain evidence="3">cv. SW786</strain>
    </source>
</reference>
<sequence length="147" mass="16355">MLHISIGYSGNPLVTVLEQSIIVSNTVPNSVSVGFTVSSGLVSESHKVIDWAFTSVPLPFLPTNKGFEKKDNIKTIVIIVTTNFMILLVILISCMFLPSVLRKLRNQNQRDLDIESRSRNAANAPKMFTYKQLSKATRNFSKENLLG</sequence>
<dbReference type="AlphaFoldDB" id="A0A7N2KU31"/>
<dbReference type="Proteomes" id="UP000594261">
    <property type="component" value="Chromosome 2"/>
</dbReference>
<name>A0A7N2KU31_QUELO</name>
<evidence type="ECO:0008006" key="4">
    <source>
        <dbReference type="Google" id="ProtNLM"/>
    </source>
</evidence>
<reference evidence="2" key="2">
    <citation type="submission" date="2021-01" db="UniProtKB">
        <authorList>
            <consortium name="EnsemblPlants"/>
        </authorList>
    </citation>
    <scope>IDENTIFICATION</scope>
</reference>
<dbReference type="Gramene" id="QL02p022058:mrna">
    <property type="protein sequence ID" value="QL02p022058:mrna:CDS:2"/>
    <property type="gene ID" value="QL02p022058"/>
</dbReference>
<keyword evidence="1" id="KW-1133">Transmembrane helix</keyword>
<dbReference type="SUPFAM" id="SSF49899">
    <property type="entry name" value="Concanavalin A-like lectins/glucanases"/>
    <property type="match status" value="1"/>
</dbReference>
<accession>A0A7N2KU31</accession>
<keyword evidence="1" id="KW-0472">Membrane</keyword>
<protein>
    <recommendedName>
        <fullName evidence="4">Legume lectin domain-containing protein</fullName>
    </recommendedName>
</protein>
<keyword evidence="1" id="KW-0812">Transmembrane</keyword>
<evidence type="ECO:0000313" key="3">
    <source>
        <dbReference type="Proteomes" id="UP000594261"/>
    </source>
</evidence>
<evidence type="ECO:0000256" key="1">
    <source>
        <dbReference type="SAM" id="Phobius"/>
    </source>
</evidence>
<dbReference type="InParanoid" id="A0A7N2KU31"/>
<dbReference type="EnsemblPlants" id="QL02p022058:mrna">
    <property type="protein sequence ID" value="QL02p022058:mrna:CDS:2"/>
    <property type="gene ID" value="QL02p022058"/>
</dbReference>
<keyword evidence="3" id="KW-1185">Reference proteome</keyword>
<evidence type="ECO:0000313" key="2">
    <source>
        <dbReference type="EnsemblPlants" id="QL02p022058:mrna:CDS:2"/>
    </source>
</evidence>
<organism evidence="2 3">
    <name type="scientific">Quercus lobata</name>
    <name type="common">Valley oak</name>
    <dbReference type="NCBI Taxonomy" id="97700"/>
    <lineage>
        <taxon>Eukaryota</taxon>
        <taxon>Viridiplantae</taxon>
        <taxon>Streptophyta</taxon>
        <taxon>Embryophyta</taxon>
        <taxon>Tracheophyta</taxon>
        <taxon>Spermatophyta</taxon>
        <taxon>Magnoliopsida</taxon>
        <taxon>eudicotyledons</taxon>
        <taxon>Gunneridae</taxon>
        <taxon>Pentapetalae</taxon>
        <taxon>rosids</taxon>
        <taxon>fabids</taxon>
        <taxon>Fagales</taxon>
        <taxon>Fagaceae</taxon>
        <taxon>Quercus</taxon>
    </lineage>
</organism>
<proteinExistence type="predicted"/>
<dbReference type="InterPro" id="IPR013320">
    <property type="entry name" value="ConA-like_dom_sf"/>
</dbReference>